<dbReference type="KEGG" id="hti:HTIA_2082"/>
<sequence length="102" mass="11674">MATSVRISTDTKDKLEQLQAEIKLETGRKVTQQEVLDRAVNREFDSRKSLIDSFRDDYDGLSEAEIDQFLSGTSDWGIETSEEDVDRILYGEAPQTNERVSR</sequence>
<keyword evidence="4" id="KW-1185">Reference proteome</keyword>
<evidence type="ECO:0000313" key="4">
    <source>
        <dbReference type="Proteomes" id="UP000015381"/>
    </source>
</evidence>
<dbReference type="GeneID" id="23799364"/>
<evidence type="ECO:0000313" key="2">
    <source>
        <dbReference type="EMBL" id="ERJ07286.1"/>
    </source>
</evidence>
<dbReference type="eggNOG" id="arCOG07990">
    <property type="taxonomic scope" value="Archaea"/>
</dbReference>
<gene>
    <name evidence="2" type="ORF">HLRTI_000644</name>
    <name evidence="1" type="ORF">HTIA_2082</name>
</gene>
<dbReference type="Proteomes" id="UP000003861">
    <property type="component" value="Unassembled WGS sequence"/>
</dbReference>
<protein>
    <submittedName>
        <fullName evidence="2">Uncharacterized protein</fullName>
    </submittedName>
</protein>
<reference evidence="2 3" key="1">
    <citation type="journal article" date="2011" name="J. Bacteriol.">
        <title>Genome sequence of Halorhabdus tiamatea, the first archaeon isolated from a deep-sea anoxic brine lake.</title>
        <authorList>
            <person name="Antunes A."/>
            <person name="Alam I."/>
            <person name="Bajic V.B."/>
            <person name="Stingl U."/>
        </authorList>
    </citation>
    <scope>NUCLEOTIDE SEQUENCE [LARGE SCALE GENOMIC DNA]</scope>
    <source>
        <strain evidence="2 3">SARL4B</strain>
    </source>
</reference>
<reference evidence="1 4" key="3">
    <citation type="journal article" date="2014" name="Environ. Microbiol.">
        <title>Halorhabdus tiamatea: proteogenomics and glycosidase activity measurements identify the first cultivated euryarchaeon from a deep-sea anoxic brine lake as potential polysaccharide degrader.</title>
        <authorList>
            <person name="Werner J."/>
            <person name="Ferrer M."/>
            <person name="Michel G."/>
            <person name="Mann A.J."/>
            <person name="Huang S."/>
            <person name="Juarez S."/>
            <person name="Ciordia S."/>
            <person name="Albar J.P."/>
            <person name="Alcaide M."/>
            <person name="La Cono V."/>
            <person name="Yakimov M.M."/>
            <person name="Antunes A."/>
            <person name="Taborda M."/>
            <person name="Da Costa M.S."/>
            <person name="Amann R.I."/>
            <person name="Gloeckner F.O."/>
            <person name="Golyshina O.V."/>
            <person name="Golyshin P.N."/>
            <person name="Teeling H."/>
        </authorList>
    </citation>
    <scope>NUCLEOTIDE SEQUENCE [LARGE SCALE GENOMIC DNA]</scope>
    <source>
        <strain evidence="4">SARL4B</strain>
        <strain evidence="1">Type strain: SARL4B</strain>
    </source>
</reference>
<dbReference type="EMBL" id="AFNT02000005">
    <property type="protein sequence ID" value="ERJ07286.1"/>
    <property type="molecule type" value="Genomic_DNA"/>
</dbReference>
<evidence type="ECO:0000313" key="1">
    <source>
        <dbReference type="EMBL" id="CCQ34196.1"/>
    </source>
</evidence>
<reference evidence="2 3" key="2">
    <citation type="journal article" date="2013" name="PLoS ONE">
        <title>INDIGO - INtegrated Data Warehouse of MIcrobial GenOmes with Examples from the Red Sea Extremophiles.</title>
        <authorList>
            <person name="Alam I."/>
            <person name="Antunes A."/>
            <person name="Kamau A.A."/>
            <person name="Ba Alawi W."/>
            <person name="Kalkatawi M."/>
            <person name="Stingl U."/>
            <person name="Bajic V.B."/>
        </authorList>
    </citation>
    <scope>NUCLEOTIDE SEQUENCE [LARGE SCALE GENOMIC DNA]</scope>
    <source>
        <strain evidence="2 3">SARL4B</strain>
    </source>
</reference>
<dbReference type="STRING" id="1033806.HTIA_2082"/>
<dbReference type="Proteomes" id="UP000015381">
    <property type="component" value="Chromosome I"/>
</dbReference>
<accession>F7PG29</accession>
<dbReference type="OrthoDB" id="194703at2157"/>
<dbReference type="RefSeq" id="WP_008523964.1">
    <property type="nucleotide sequence ID" value="NC_021921.1"/>
</dbReference>
<dbReference type="AlphaFoldDB" id="F7PG29"/>
<dbReference type="EMBL" id="HF571520">
    <property type="protein sequence ID" value="CCQ34196.1"/>
    <property type="molecule type" value="Genomic_DNA"/>
</dbReference>
<organism evidence="2 3">
    <name type="scientific">Halorhabdus tiamatea SARL4B</name>
    <dbReference type="NCBI Taxonomy" id="1033806"/>
    <lineage>
        <taxon>Archaea</taxon>
        <taxon>Methanobacteriati</taxon>
        <taxon>Methanobacteriota</taxon>
        <taxon>Stenosarchaea group</taxon>
        <taxon>Halobacteria</taxon>
        <taxon>Halobacteriales</taxon>
        <taxon>Haloarculaceae</taxon>
        <taxon>Halorhabdus</taxon>
    </lineage>
</organism>
<dbReference type="HOGENOM" id="CLU_179007_0_0_2"/>
<proteinExistence type="predicted"/>
<evidence type="ECO:0000313" key="3">
    <source>
        <dbReference type="Proteomes" id="UP000003861"/>
    </source>
</evidence>
<name>F7PG29_9EURY</name>